<evidence type="ECO:0000313" key="2">
    <source>
        <dbReference type="Proteomes" id="UP000656077"/>
    </source>
</evidence>
<dbReference type="RefSeq" id="WP_160358817.1">
    <property type="nucleotide sequence ID" value="NZ_WSRQ01000010.1"/>
</dbReference>
<dbReference type="Proteomes" id="UP000656077">
    <property type="component" value="Unassembled WGS sequence"/>
</dbReference>
<protein>
    <submittedName>
        <fullName evidence="1">Uncharacterized protein</fullName>
    </submittedName>
</protein>
<gene>
    <name evidence="1" type="ORF">GKZ28_08435</name>
</gene>
<comment type="caution">
    <text evidence="1">The sequence shown here is derived from an EMBL/GenBank/DDBJ whole genome shotgun (WGS) entry which is preliminary data.</text>
</comment>
<reference evidence="1" key="1">
    <citation type="submission" date="2019-12" db="EMBL/GenBank/DDBJ databases">
        <title>Microbes associate with the intestines of laboratory mice.</title>
        <authorList>
            <person name="Navarre W."/>
            <person name="Wong E."/>
        </authorList>
    </citation>
    <scope>NUCLEOTIDE SEQUENCE</scope>
    <source>
        <strain evidence="1">NM79_F5</strain>
    </source>
</reference>
<dbReference type="EMBL" id="WSRQ01000010">
    <property type="protein sequence ID" value="MVX63722.1"/>
    <property type="molecule type" value="Genomic_DNA"/>
</dbReference>
<name>A0A964RLF0_9CLOT</name>
<proteinExistence type="predicted"/>
<sequence length="46" mass="5259">MQVRDIITIENKNVNITFNGDGIASHYFLLMVYGMKSEEAYEMASN</sequence>
<organism evidence="1 2">
    <name type="scientific">Clostridium chromiireducens</name>
    <dbReference type="NCBI Taxonomy" id="225345"/>
    <lineage>
        <taxon>Bacteria</taxon>
        <taxon>Bacillati</taxon>
        <taxon>Bacillota</taxon>
        <taxon>Clostridia</taxon>
        <taxon>Eubacteriales</taxon>
        <taxon>Clostridiaceae</taxon>
        <taxon>Clostridium</taxon>
    </lineage>
</organism>
<accession>A0A964RLF0</accession>
<dbReference type="AlphaFoldDB" id="A0A964RLF0"/>
<evidence type="ECO:0000313" key="1">
    <source>
        <dbReference type="EMBL" id="MVX63722.1"/>
    </source>
</evidence>